<gene>
    <name evidence="4" type="ordered locus">CCNA_02677</name>
</gene>
<dbReference type="SFLD" id="SFLDG00358">
    <property type="entry name" value="Main_(cytGST)"/>
    <property type="match status" value="1"/>
</dbReference>
<dbReference type="CDD" id="cd03182">
    <property type="entry name" value="GST_C_GTT2_like"/>
    <property type="match status" value="1"/>
</dbReference>
<dbReference type="CDD" id="cd03051">
    <property type="entry name" value="GST_N_GTT2_like"/>
    <property type="match status" value="1"/>
</dbReference>
<reference evidence="4 5" key="1">
    <citation type="journal article" date="2010" name="J. Bacteriol.">
        <title>The genetic basis of laboratory adaptation in Caulobacter crescentus.</title>
        <authorList>
            <person name="Marks M.E."/>
            <person name="Castro-Rojas C.M."/>
            <person name="Teiling C."/>
            <person name="Du L."/>
            <person name="Kapatral V."/>
            <person name="Walunas T.L."/>
            <person name="Crosson S."/>
        </authorList>
    </citation>
    <scope>NUCLEOTIDE SEQUENCE [LARGE SCALE GENOMIC DNA]</scope>
    <source>
        <strain evidence="5">NA1000 / CB15N</strain>
    </source>
</reference>
<name>A0A0H3CB52_CAUVN</name>
<dbReference type="SUPFAM" id="SSF47616">
    <property type="entry name" value="GST C-terminal domain-like"/>
    <property type="match status" value="1"/>
</dbReference>
<dbReference type="PROSITE" id="PS50405">
    <property type="entry name" value="GST_CTER"/>
    <property type="match status" value="1"/>
</dbReference>
<dbReference type="PATRIC" id="fig|565050.3.peg.2625"/>
<dbReference type="OrthoDB" id="5293590at2"/>
<keyword evidence="5" id="KW-1185">Reference proteome</keyword>
<evidence type="ECO:0000259" key="3">
    <source>
        <dbReference type="PROSITE" id="PS50405"/>
    </source>
</evidence>
<dbReference type="PROSITE" id="PS50404">
    <property type="entry name" value="GST_NTER"/>
    <property type="match status" value="1"/>
</dbReference>
<evidence type="ECO:0000313" key="5">
    <source>
        <dbReference type="Proteomes" id="UP000001364"/>
    </source>
</evidence>
<dbReference type="Proteomes" id="UP000001364">
    <property type="component" value="Chromosome"/>
</dbReference>
<dbReference type="Pfam" id="PF02798">
    <property type="entry name" value="GST_N"/>
    <property type="match status" value="1"/>
</dbReference>
<dbReference type="EMBL" id="CP001340">
    <property type="protein sequence ID" value="ACL96142.1"/>
    <property type="molecule type" value="Genomic_DNA"/>
</dbReference>
<dbReference type="PANTHER" id="PTHR44051:SF2">
    <property type="entry name" value="HYPOTHETICAL GLUTATHIONE S-TRANSFERASE LIKE PROTEIN"/>
    <property type="match status" value="1"/>
</dbReference>
<evidence type="ECO:0000256" key="1">
    <source>
        <dbReference type="RuleBase" id="RU003494"/>
    </source>
</evidence>
<dbReference type="GeneID" id="7332780"/>
<feature type="domain" description="GST N-terminal" evidence="2">
    <location>
        <begin position="1"/>
        <end position="82"/>
    </location>
</feature>
<dbReference type="SFLD" id="SFLDS00019">
    <property type="entry name" value="Glutathione_Transferase_(cytos"/>
    <property type="match status" value="1"/>
</dbReference>
<dbReference type="EC" id="2.5.1.18" evidence="4"/>
<dbReference type="Gene3D" id="3.40.30.10">
    <property type="entry name" value="Glutaredoxin"/>
    <property type="match status" value="1"/>
</dbReference>
<dbReference type="InterPro" id="IPR036249">
    <property type="entry name" value="Thioredoxin-like_sf"/>
</dbReference>
<sequence>MKLYGEAMPAPNPRRVRIFLAEKGVEVPEIRIGMMQGGHRSPEHLARNSLGQVPVLELDDGTTISETIAICRYFEVLHPDPPLFGVSALEQAQIEMWTRRMEFRLMVPIGMFWRHAHPLTARLLKQNVEFGESNREVVEKGQLWLDRELSDGRPYLTGDTYTIADIAGQTALDFADFTSLSTPAEAKHVLAWRERMAARPSASA</sequence>
<proteinExistence type="inferred from homology"/>
<comment type="similarity">
    <text evidence="1">Belongs to the GST superfamily.</text>
</comment>
<dbReference type="HOGENOM" id="CLU_011226_6_3_5"/>
<organism evidence="4 5">
    <name type="scientific">Caulobacter vibrioides (strain NA1000 / CB15N)</name>
    <name type="common">Caulobacter crescentus</name>
    <dbReference type="NCBI Taxonomy" id="565050"/>
    <lineage>
        <taxon>Bacteria</taxon>
        <taxon>Pseudomonadati</taxon>
        <taxon>Pseudomonadota</taxon>
        <taxon>Alphaproteobacteria</taxon>
        <taxon>Caulobacterales</taxon>
        <taxon>Caulobacteraceae</taxon>
        <taxon>Caulobacter</taxon>
    </lineage>
</organism>
<dbReference type="SUPFAM" id="SSF52833">
    <property type="entry name" value="Thioredoxin-like"/>
    <property type="match status" value="1"/>
</dbReference>
<dbReference type="InterPro" id="IPR034345">
    <property type="entry name" value="Gtt2-like_N"/>
</dbReference>
<dbReference type="InterPro" id="IPR036282">
    <property type="entry name" value="Glutathione-S-Trfase_C_sf"/>
</dbReference>
<keyword evidence="4" id="KW-0808">Transferase</keyword>
<dbReference type="InterPro" id="IPR004046">
    <property type="entry name" value="GST_C"/>
</dbReference>
<dbReference type="AlphaFoldDB" id="A0A0H3CB52"/>
<dbReference type="InterPro" id="IPR004045">
    <property type="entry name" value="Glutathione_S-Trfase_N"/>
</dbReference>
<evidence type="ECO:0000259" key="2">
    <source>
        <dbReference type="PROSITE" id="PS50404"/>
    </source>
</evidence>
<dbReference type="Pfam" id="PF00043">
    <property type="entry name" value="GST_C"/>
    <property type="match status" value="1"/>
</dbReference>
<dbReference type="InterPro" id="IPR040079">
    <property type="entry name" value="Glutathione_S-Trfase"/>
</dbReference>
<dbReference type="InterPro" id="IPR034346">
    <property type="entry name" value="Gtt2-like_C"/>
</dbReference>
<dbReference type="GO" id="GO:0004364">
    <property type="term" value="F:glutathione transferase activity"/>
    <property type="evidence" value="ECO:0007669"/>
    <property type="project" value="UniProtKB-EC"/>
</dbReference>
<protein>
    <submittedName>
        <fullName evidence="4">Glutathione S-transferase</fullName>
        <ecNumber evidence="4">2.5.1.18</ecNumber>
    </submittedName>
</protein>
<dbReference type="PhylomeDB" id="A0A0H3CB52"/>
<accession>A0A0H3CB52</accession>
<evidence type="ECO:0000313" key="4">
    <source>
        <dbReference type="EMBL" id="ACL96142.1"/>
    </source>
</evidence>
<dbReference type="InterPro" id="IPR010987">
    <property type="entry name" value="Glutathione-S-Trfase_C-like"/>
</dbReference>
<dbReference type="PANTHER" id="PTHR44051">
    <property type="entry name" value="GLUTATHIONE S-TRANSFERASE-RELATED"/>
    <property type="match status" value="1"/>
</dbReference>
<dbReference type="RefSeq" id="WP_012640531.1">
    <property type="nucleotide sequence ID" value="NC_011916.1"/>
</dbReference>
<feature type="domain" description="GST C-terminal" evidence="3">
    <location>
        <begin position="87"/>
        <end position="204"/>
    </location>
</feature>
<dbReference type="Gene3D" id="1.20.1050.10">
    <property type="match status" value="1"/>
</dbReference>
<dbReference type="KEGG" id="ccs:CCNA_02677"/>
<dbReference type="RefSeq" id="YP_002518050.1">
    <property type="nucleotide sequence ID" value="NC_011916.1"/>
</dbReference>